<dbReference type="Proteomes" id="UP000019486">
    <property type="component" value="Unassembled WGS sequence"/>
</dbReference>
<name>W9GVF8_9PROT</name>
<sequence length="164" mass="17953">MAHKDPKLPPAPAVPEGDAWIGALRTLGAGTAVTLEAVVRTLYPHDGLPDRVYRRVVLHFDRLAGAFPGLGQSVAEVIDHIEAALPLPFAERSESYRVAALRSIEGSAAFTLIQRTAVRFLYDDVEIWEAFGYEGASHHLGGYVERGFDDLDWLPEPPPLPTDI</sequence>
<evidence type="ECO:0000313" key="2">
    <source>
        <dbReference type="Proteomes" id="UP000019486"/>
    </source>
</evidence>
<reference evidence="1 2" key="1">
    <citation type="submission" date="2013-08" db="EMBL/GenBank/DDBJ databases">
        <title>The genome sequence of Skermanella stibiiresistens.</title>
        <authorList>
            <person name="Zhu W."/>
            <person name="Wang G."/>
        </authorList>
    </citation>
    <scope>NUCLEOTIDE SEQUENCE [LARGE SCALE GENOMIC DNA]</scope>
    <source>
        <strain evidence="1 2">SB22</strain>
    </source>
</reference>
<gene>
    <name evidence="1" type="ORF">N825_26720</name>
</gene>
<protein>
    <submittedName>
        <fullName evidence="1">Tat pathway signal sequence</fullName>
    </submittedName>
</protein>
<evidence type="ECO:0000313" key="1">
    <source>
        <dbReference type="EMBL" id="EWY36432.1"/>
    </source>
</evidence>
<organism evidence="1 2">
    <name type="scientific">Skermanella stibiiresistens SB22</name>
    <dbReference type="NCBI Taxonomy" id="1385369"/>
    <lineage>
        <taxon>Bacteria</taxon>
        <taxon>Pseudomonadati</taxon>
        <taxon>Pseudomonadota</taxon>
        <taxon>Alphaproteobacteria</taxon>
        <taxon>Rhodospirillales</taxon>
        <taxon>Azospirillaceae</taxon>
        <taxon>Skermanella</taxon>
    </lineage>
</organism>
<dbReference type="EMBL" id="AVFL01000043">
    <property type="protein sequence ID" value="EWY36432.1"/>
    <property type="molecule type" value="Genomic_DNA"/>
</dbReference>
<dbReference type="STRING" id="1385369.N825_26720"/>
<proteinExistence type="predicted"/>
<dbReference type="AlphaFoldDB" id="W9GVF8"/>
<comment type="caution">
    <text evidence="1">The sequence shown here is derived from an EMBL/GenBank/DDBJ whole genome shotgun (WGS) entry which is preliminary data.</text>
</comment>
<accession>W9GVF8</accession>
<keyword evidence="2" id="KW-1185">Reference proteome</keyword>